<dbReference type="InterPro" id="IPR028098">
    <property type="entry name" value="Glyco_trans_4-like_N"/>
</dbReference>
<gene>
    <name evidence="3" type="ORF">CM240_1658</name>
</gene>
<feature type="domain" description="Glycosyl transferase family 1" evidence="1">
    <location>
        <begin position="194"/>
        <end position="343"/>
    </location>
</feature>
<organism evidence="3 4">
    <name type="scientific">Clostridium bornimense</name>
    <dbReference type="NCBI Taxonomy" id="1216932"/>
    <lineage>
        <taxon>Bacteria</taxon>
        <taxon>Bacillati</taxon>
        <taxon>Bacillota</taxon>
        <taxon>Clostridia</taxon>
        <taxon>Eubacteriales</taxon>
        <taxon>Clostridiaceae</taxon>
        <taxon>Clostridium</taxon>
    </lineage>
</organism>
<dbReference type="KEGG" id="clt:CM240_1658"/>
<feature type="domain" description="Glycosyltransferase subfamily 4-like N-terminal" evidence="2">
    <location>
        <begin position="12"/>
        <end position="175"/>
    </location>
</feature>
<dbReference type="Proteomes" id="UP000019426">
    <property type="component" value="Chromosome M2/40_rep1"/>
</dbReference>
<evidence type="ECO:0000259" key="2">
    <source>
        <dbReference type="Pfam" id="PF13439"/>
    </source>
</evidence>
<dbReference type="PANTHER" id="PTHR45947">
    <property type="entry name" value="SULFOQUINOVOSYL TRANSFERASE SQD2"/>
    <property type="match status" value="1"/>
</dbReference>
<sequence>MNILHITTYMQGGAGRVIRDLVFKQKENGHNVTVIMNGKNEVGYENYKEYINDLRENKIDFYFVDSTFKRDIYLNIDASTIVNNVLKQKNIDIIHSHATTPSMIAMIAKSNIDKKIPIIQTMHGWGTNKNDKHEKMDVSILNLVDKVVTVSNTDKELLISKGVIKSKIDVIYNGIGDIEDINNIDKNIELQLRELKNEGYTIIGCIGSICKRKNQLAILEALKNIKDANVRVIFIGEGESIEELKVKAIEYKISHMIKFYGYVSKGYLYINNFDYTILPSLSEGLPLSVLESFRAGKPVIVSDIDVFKEMIEDKKNGFIFNLNDKDSLASKINDAVKIKDTEQYILMSRKCYKEFQGKYRLDSCYNKYLNLYKRI</sequence>
<dbReference type="GO" id="GO:0016757">
    <property type="term" value="F:glycosyltransferase activity"/>
    <property type="evidence" value="ECO:0007669"/>
    <property type="project" value="InterPro"/>
</dbReference>
<dbReference type="InterPro" id="IPR050194">
    <property type="entry name" value="Glycosyltransferase_grp1"/>
</dbReference>
<dbReference type="OrthoDB" id="9814612at2"/>
<dbReference type="Pfam" id="PF13439">
    <property type="entry name" value="Glyco_transf_4"/>
    <property type="match status" value="1"/>
</dbReference>
<reference evidence="3 4" key="1">
    <citation type="submission" date="2013-11" db="EMBL/GenBank/DDBJ databases">
        <title>Complete genome sequence of Clostridum sp. M2/40.</title>
        <authorList>
            <person name="Wibberg D."/>
            <person name="Puehler A."/>
            <person name="Schlueter A."/>
        </authorList>
    </citation>
    <scope>NUCLEOTIDE SEQUENCE [LARGE SCALE GENOMIC DNA]</scope>
    <source>
        <strain evidence="4">M2/40</strain>
    </source>
</reference>
<dbReference type="eggNOG" id="COG0297">
    <property type="taxonomic scope" value="Bacteria"/>
</dbReference>
<dbReference type="CDD" id="cd03801">
    <property type="entry name" value="GT4_PimA-like"/>
    <property type="match status" value="1"/>
</dbReference>
<dbReference type="PATRIC" id="fig|1216932.3.peg.1652"/>
<evidence type="ECO:0000313" key="3">
    <source>
        <dbReference type="EMBL" id="CDM68816.1"/>
    </source>
</evidence>
<dbReference type="STRING" id="1216932.CM240_1658"/>
<dbReference type="PANTHER" id="PTHR45947:SF3">
    <property type="entry name" value="SULFOQUINOVOSYL TRANSFERASE SQD2"/>
    <property type="match status" value="1"/>
</dbReference>
<dbReference type="AlphaFoldDB" id="W6RVT9"/>
<dbReference type="InterPro" id="IPR001296">
    <property type="entry name" value="Glyco_trans_1"/>
</dbReference>
<accession>W6RVT9</accession>
<proteinExistence type="predicted"/>
<keyword evidence="3" id="KW-0808">Transferase</keyword>
<dbReference type="Pfam" id="PF00534">
    <property type="entry name" value="Glycos_transf_1"/>
    <property type="match status" value="1"/>
</dbReference>
<name>W6RVT9_9CLOT</name>
<dbReference type="Gene3D" id="3.40.50.2000">
    <property type="entry name" value="Glycogen Phosphorylase B"/>
    <property type="match status" value="2"/>
</dbReference>
<protein>
    <submittedName>
        <fullName evidence="3">Putative glycosyltransferase</fullName>
    </submittedName>
</protein>
<dbReference type="RefSeq" id="WP_044038226.1">
    <property type="nucleotide sequence ID" value="NZ_HG917868.1"/>
</dbReference>
<evidence type="ECO:0000259" key="1">
    <source>
        <dbReference type="Pfam" id="PF00534"/>
    </source>
</evidence>
<keyword evidence="4" id="KW-1185">Reference proteome</keyword>
<dbReference type="SUPFAM" id="SSF53756">
    <property type="entry name" value="UDP-Glycosyltransferase/glycogen phosphorylase"/>
    <property type="match status" value="1"/>
</dbReference>
<evidence type="ECO:0000313" key="4">
    <source>
        <dbReference type="Proteomes" id="UP000019426"/>
    </source>
</evidence>
<dbReference type="HOGENOM" id="CLU_009583_0_3_9"/>
<dbReference type="EMBL" id="HG917868">
    <property type="protein sequence ID" value="CDM68816.1"/>
    <property type="molecule type" value="Genomic_DNA"/>
</dbReference>